<keyword evidence="1" id="KW-0812">Transmembrane</keyword>
<evidence type="ECO:0000313" key="2">
    <source>
        <dbReference type="EMBL" id="SDU11729.1"/>
    </source>
</evidence>
<feature type="transmembrane region" description="Helical" evidence="1">
    <location>
        <begin position="16"/>
        <end position="34"/>
    </location>
</feature>
<name>A0A1H2FWP7_9PROT</name>
<keyword evidence="3" id="KW-1185">Reference proteome</keyword>
<keyword evidence="1" id="KW-1133">Transmembrane helix</keyword>
<dbReference type="RefSeq" id="WP_062559262.1">
    <property type="nucleotide sequence ID" value="NZ_CP013341.1"/>
</dbReference>
<dbReference type="KEGG" id="nur:ATY38_10515"/>
<keyword evidence="1" id="KW-0472">Membrane</keyword>
<evidence type="ECO:0000313" key="3">
    <source>
        <dbReference type="Proteomes" id="UP000182882"/>
    </source>
</evidence>
<evidence type="ECO:0000256" key="1">
    <source>
        <dbReference type="SAM" id="Phobius"/>
    </source>
</evidence>
<dbReference type="Proteomes" id="UP000182882">
    <property type="component" value="Unassembled WGS sequence"/>
</dbReference>
<dbReference type="AlphaFoldDB" id="A0A1H2FWP7"/>
<organism evidence="2 3">
    <name type="scientific">Nitrosomonas ureae</name>
    <dbReference type="NCBI Taxonomy" id="44577"/>
    <lineage>
        <taxon>Bacteria</taxon>
        <taxon>Pseudomonadati</taxon>
        <taxon>Pseudomonadota</taxon>
        <taxon>Betaproteobacteria</taxon>
        <taxon>Nitrosomonadales</taxon>
        <taxon>Nitrosomonadaceae</taxon>
        <taxon>Nitrosomonas</taxon>
    </lineage>
</organism>
<reference evidence="3" key="1">
    <citation type="submission" date="2016-10" db="EMBL/GenBank/DDBJ databases">
        <authorList>
            <person name="Varghese N."/>
            <person name="Submissions S."/>
        </authorList>
    </citation>
    <scope>NUCLEOTIDE SEQUENCE [LARGE SCALE GENOMIC DNA]</scope>
    <source>
        <strain evidence="3">Nm10</strain>
    </source>
</reference>
<accession>A0A1H2FWP7</accession>
<sequence>MNKQRRDSSENQKSEISILALLIMSLFIGLIAGAGLDKSYILPIALISAVILISNRNKIANAVQPGKTPRQHIKSVENYYTWPKSGQFSCIIATVPYQQVLQQLAQENANNPDENPITKTHVLKAHLIIDNSNPFDSDVTHINIDGRTVYYLSHEEARSFRRRLHEKGVSNQIIICDAIISGNSEVNKEPFRYTVKLDIEPF</sequence>
<proteinExistence type="predicted"/>
<dbReference type="EMBL" id="FNLN01000025">
    <property type="protein sequence ID" value="SDU11729.1"/>
    <property type="molecule type" value="Genomic_DNA"/>
</dbReference>
<gene>
    <name evidence="2" type="ORF">SAMN05216406_12533</name>
</gene>
<protein>
    <submittedName>
        <fullName evidence="2">Uncharacterized protein</fullName>
    </submittedName>
</protein>